<proteinExistence type="predicted"/>
<dbReference type="Proteomes" id="UP000822688">
    <property type="component" value="Chromosome 5"/>
</dbReference>
<gene>
    <name evidence="1" type="ORF">KC19_5G158800</name>
</gene>
<evidence type="ECO:0000313" key="2">
    <source>
        <dbReference type="Proteomes" id="UP000822688"/>
    </source>
</evidence>
<accession>A0A8T0I3V7</accession>
<protein>
    <submittedName>
        <fullName evidence="1">Uncharacterized protein</fullName>
    </submittedName>
</protein>
<dbReference type="EMBL" id="CM026425">
    <property type="protein sequence ID" value="KAG0577471.1"/>
    <property type="molecule type" value="Genomic_DNA"/>
</dbReference>
<keyword evidence="2" id="KW-1185">Reference proteome</keyword>
<reference evidence="1" key="1">
    <citation type="submission" date="2020-06" db="EMBL/GenBank/DDBJ databases">
        <title>WGS assembly of Ceratodon purpureus strain R40.</title>
        <authorList>
            <person name="Carey S.B."/>
            <person name="Jenkins J."/>
            <person name="Shu S."/>
            <person name="Lovell J.T."/>
            <person name="Sreedasyam A."/>
            <person name="Maumus F."/>
            <person name="Tiley G.P."/>
            <person name="Fernandez-Pozo N."/>
            <person name="Barry K."/>
            <person name="Chen C."/>
            <person name="Wang M."/>
            <person name="Lipzen A."/>
            <person name="Daum C."/>
            <person name="Saski C.A."/>
            <person name="Payton A.C."/>
            <person name="Mcbreen J.C."/>
            <person name="Conrad R.E."/>
            <person name="Kollar L.M."/>
            <person name="Olsson S."/>
            <person name="Huttunen S."/>
            <person name="Landis J.B."/>
            <person name="Wickett N.J."/>
            <person name="Johnson M.G."/>
            <person name="Rensing S.A."/>
            <person name="Grimwood J."/>
            <person name="Schmutz J."/>
            <person name="Mcdaniel S.F."/>
        </authorList>
    </citation>
    <scope>NUCLEOTIDE SEQUENCE</scope>
    <source>
        <strain evidence="1">R40</strain>
    </source>
</reference>
<sequence length="127" mass="14202">MQGFSPRTKKPGTTIARRNIFRRRYLWEIPGPNLLSLVGFDLTFSPMGPSAVLRLVNKQNAVTPMCSQISMIQFLHSRVQQVASSQEFDAPTLIRFWTVKGGNLVILSLTGCTVQPHQTPKPMFASI</sequence>
<dbReference type="AlphaFoldDB" id="A0A8T0I3V7"/>
<name>A0A8T0I3V7_CERPU</name>
<comment type="caution">
    <text evidence="1">The sequence shown here is derived from an EMBL/GenBank/DDBJ whole genome shotgun (WGS) entry which is preliminary data.</text>
</comment>
<organism evidence="1 2">
    <name type="scientific">Ceratodon purpureus</name>
    <name type="common">Fire moss</name>
    <name type="synonym">Dicranum purpureum</name>
    <dbReference type="NCBI Taxonomy" id="3225"/>
    <lineage>
        <taxon>Eukaryota</taxon>
        <taxon>Viridiplantae</taxon>
        <taxon>Streptophyta</taxon>
        <taxon>Embryophyta</taxon>
        <taxon>Bryophyta</taxon>
        <taxon>Bryophytina</taxon>
        <taxon>Bryopsida</taxon>
        <taxon>Dicranidae</taxon>
        <taxon>Pseudoditrichales</taxon>
        <taxon>Ditrichaceae</taxon>
        <taxon>Ceratodon</taxon>
    </lineage>
</organism>
<evidence type="ECO:0000313" key="1">
    <source>
        <dbReference type="EMBL" id="KAG0577471.1"/>
    </source>
</evidence>